<sequence length="300" mass="31026">MRVFVTGATGFVGSAIVAELLGVGHQVVGLARSDKSAMALEAAGVEVRLGSLEDLGGLTETASASDAVIHTAFGHDFTRFAESSAVDRHAIAALGEALSGSSRPLLATAGVAFLAPGRTAVESDTPPVDPGYPRQSEAAIAALAARGVRASLVRLPPSVHGPGDRGFVPMLADIARQKGVSAYIGEGNNRWTGVHRSDAARVYRLALEHCATERAYHAVAEASIPFRAIAEKVAAGLGLPVRSISADEAADHFGWFAPFAAMDTPASSERTRAVLGWQPDQVGLLTDLSSPGYFDGETTG</sequence>
<dbReference type="InterPro" id="IPR001509">
    <property type="entry name" value="Epimerase_deHydtase"/>
</dbReference>
<dbReference type="CDD" id="cd05262">
    <property type="entry name" value="SDR_a7"/>
    <property type="match status" value="1"/>
</dbReference>
<dbReference type="RefSeq" id="WP_117352111.1">
    <property type="nucleotide sequence ID" value="NZ_CP020083.1"/>
</dbReference>
<keyword evidence="3" id="KW-1185">Reference proteome</keyword>
<reference evidence="2 3" key="1">
    <citation type="submission" date="2017-03" db="EMBL/GenBank/DDBJ databases">
        <title>Complete genome sequence of Blastomonas fulva degrading microcsystin LR.</title>
        <authorList>
            <person name="Lee H.-g."/>
            <person name="Jin L."/>
            <person name="oh H.-M."/>
        </authorList>
    </citation>
    <scope>NUCLEOTIDE SEQUENCE [LARGE SCALE GENOMIC DNA]</scope>
    <source>
        <strain evidence="2 3">T2</strain>
    </source>
</reference>
<gene>
    <name evidence="2" type="ORF">B5J99_08130</name>
</gene>
<dbReference type="Gene3D" id="3.40.50.720">
    <property type="entry name" value="NAD(P)-binding Rossmann-like Domain"/>
    <property type="match status" value="1"/>
</dbReference>
<accession>A0ABM6M6A7</accession>
<proteinExistence type="predicted"/>
<feature type="domain" description="NAD-dependent epimerase/dehydratase" evidence="1">
    <location>
        <begin position="3"/>
        <end position="216"/>
    </location>
</feature>
<protein>
    <submittedName>
        <fullName evidence="2">3-beta hydroxysteroid dehydrogenase</fullName>
    </submittedName>
</protein>
<dbReference type="Proteomes" id="UP000258016">
    <property type="component" value="Chromosome"/>
</dbReference>
<dbReference type="EMBL" id="CP020083">
    <property type="protein sequence ID" value="ASR51431.1"/>
    <property type="molecule type" value="Genomic_DNA"/>
</dbReference>
<dbReference type="InterPro" id="IPR036291">
    <property type="entry name" value="NAD(P)-bd_dom_sf"/>
</dbReference>
<name>A0ABM6M6A7_9SPHN</name>
<dbReference type="PANTHER" id="PTHR48079">
    <property type="entry name" value="PROTEIN YEEZ"/>
    <property type="match status" value="1"/>
</dbReference>
<dbReference type="PANTHER" id="PTHR48079:SF6">
    <property type="entry name" value="NAD(P)-BINDING DOMAIN-CONTAINING PROTEIN-RELATED"/>
    <property type="match status" value="1"/>
</dbReference>
<evidence type="ECO:0000259" key="1">
    <source>
        <dbReference type="Pfam" id="PF01370"/>
    </source>
</evidence>
<dbReference type="InterPro" id="IPR051783">
    <property type="entry name" value="NAD(P)-dependent_oxidoreduct"/>
</dbReference>
<evidence type="ECO:0000313" key="2">
    <source>
        <dbReference type="EMBL" id="ASR51431.1"/>
    </source>
</evidence>
<organism evidence="2 3">
    <name type="scientific">Blastomonas fulva</name>
    <dbReference type="NCBI Taxonomy" id="1550728"/>
    <lineage>
        <taxon>Bacteria</taxon>
        <taxon>Pseudomonadati</taxon>
        <taxon>Pseudomonadota</taxon>
        <taxon>Alphaproteobacteria</taxon>
        <taxon>Sphingomonadales</taxon>
        <taxon>Sphingomonadaceae</taxon>
        <taxon>Blastomonas</taxon>
    </lineage>
</organism>
<dbReference type="Pfam" id="PF01370">
    <property type="entry name" value="Epimerase"/>
    <property type="match status" value="1"/>
</dbReference>
<evidence type="ECO:0000313" key="3">
    <source>
        <dbReference type="Proteomes" id="UP000258016"/>
    </source>
</evidence>
<dbReference type="SUPFAM" id="SSF51735">
    <property type="entry name" value="NAD(P)-binding Rossmann-fold domains"/>
    <property type="match status" value="1"/>
</dbReference>
<dbReference type="GeneID" id="303485534"/>